<dbReference type="CDD" id="cd14485">
    <property type="entry name" value="mltA_like_LT_A"/>
    <property type="match status" value="1"/>
</dbReference>
<evidence type="ECO:0000256" key="5">
    <source>
        <dbReference type="ARBA" id="ARBA00030918"/>
    </source>
</evidence>
<reference evidence="8" key="1">
    <citation type="submission" date="2016-01" db="EMBL/GenBank/DDBJ databases">
        <authorList>
            <person name="Peeters C."/>
        </authorList>
    </citation>
    <scope>NUCLEOTIDE SEQUENCE [LARGE SCALE GENOMIC DNA]</scope>
    <source>
        <strain evidence="8">LMG 29325</strain>
    </source>
</reference>
<dbReference type="InterPro" id="IPR026044">
    <property type="entry name" value="MltA"/>
</dbReference>
<dbReference type="SMART" id="SM00925">
    <property type="entry name" value="MltA"/>
    <property type="match status" value="1"/>
</dbReference>
<dbReference type="GO" id="GO:0019867">
    <property type="term" value="C:outer membrane"/>
    <property type="evidence" value="ECO:0007669"/>
    <property type="project" value="InterPro"/>
</dbReference>
<dbReference type="Pfam" id="PF06725">
    <property type="entry name" value="3D"/>
    <property type="match status" value="1"/>
</dbReference>
<name>A0A158B5T4_9BURK</name>
<dbReference type="STRING" id="1777143.AWB82_03568"/>
<evidence type="ECO:0000259" key="7">
    <source>
        <dbReference type="SMART" id="SM00925"/>
    </source>
</evidence>
<evidence type="ECO:0000313" key="9">
    <source>
        <dbReference type="Proteomes" id="UP000054596"/>
    </source>
</evidence>
<keyword evidence="3" id="KW-0456">Lyase</keyword>
<dbReference type="PANTHER" id="PTHR30124:SF0">
    <property type="entry name" value="MEMBRANE-BOUND LYTIC MUREIN TRANSGLYCOSYLASE A"/>
    <property type="match status" value="1"/>
</dbReference>
<dbReference type="GO" id="GO:0009253">
    <property type="term" value="P:peptidoglycan catabolic process"/>
    <property type="evidence" value="ECO:0007669"/>
    <property type="project" value="TreeGrafter"/>
</dbReference>
<dbReference type="Gene3D" id="2.40.50.270">
    <property type="entry name" value="transglycosylase MltA"/>
    <property type="match status" value="1"/>
</dbReference>
<dbReference type="AlphaFoldDB" id="A0A158B5T4"/>
<feature type="region of interest" description="Disordered" evidence="6">
    <location>
        <begin position="51"/>
        <end position="90"/>
    </location>
</feature>
<dbReference type="PANTHER" id="PTHR30124">
    <property type="entry name" value="MEMBRANE-BOUND LYTIC MUREIN TRANSGLYCOSYLASE A"/>
    <property type="match status" value="1"/>
</dbReference>
<dbReference type="Gene3D" id="2.40.240.50">
    <property type="entry name" value="Barwin-like endoglucanases"/>
    <property type="match status" value="2"/>
</dbReference>
<gene>
    <name evidence="8" type="ORF">AWB82_03568</name>
</gene>
<evidence type="ECO:0000313" key="8">
    <source>
        <dbReference type="EMBL" id="SAK65413.1"/>
    </source>
</evidence>
<evidence type="ECO:0000256" key="4">
    <source>
        <dbReference type="ARBA" id="ARBA00023316"/>
    </source>
</evidence>
<protein>
    <recommendedName>
        <fullName evidence="2">peptidoglycan lytic exotransglycosylase</fullName>
        <ecNumber evidence="2">4.2.2.n1</ecNumber>
    </recommendedName>
    <alternativeName>
        <fullName evidence="5">Murein hydrolase A</fullName>
    </alternativeName>
</protein>
<sequence length="622" mass="63901">MASRTSGAAAQPGTTSGESVAEPPAINAVTRRPRPAVAAFALATAALAGCAGSPPSPSTRANEAATSSTASDDARMVSASGGEPGVVAPMPASPSASVGLNAAPFATKNALYTPVPFSSLPGWATDNVAESWDAFRRSCGVLSGKPAWAAPCAASRGVNAANAAAVRRFFEDNFTVYQILNVDRTARGVLTGYYEPILKGSRERRAPYLYPVYGVPTDMLFLDARRLPPGARGTPVAARIEGRSVIPLSTVSMSGKIYTLRVGDSVPDIRDKKLRLRREGADIVPYYSRADIERGLSKAPVLAYVEDPAMLYSMQLQGAGKIVLPDGRSVIRLAYAEQNGFAFNPPVASAGSKGRKILVRGVELDLEEGTVSTQNGRNDVGGAASDDAPQSSLLRGAQDADADDASAAVHGDAGGPPQSPLLRGFTLAKSAAAPAARPARVSAPTTASAGMTPSARVTDKGATPSLAGGAALGYTFAASDPSYVFFRTIPDSPSGPIGALGVPLSPGRSAAIDPRTTPLGAPVFVNASEGGPAGASVTRLLMAQDAGGAIRGAVRADYFFGTGPQAQQQASRMKQPAQMWVLLPKGLRISAKETGVRVRGGPAMPRADCVVSDPDLCVDDAQ</sequence>
<feature type="region of interest" description="Disordered" evidence="6">
    <location>
        <begin position="1"/>
        <end position="28"/>
    </location>
</feature>
<dbReference type="SUPFAM" id="SSF50685">
    <property type="entry name" value="Barwin-like endoglucanases"/>
    <property type="match status" value="2"/>
</dbReference>
<feature type="compositionally biased region" description="Polar residues" evidence="6">
    <location>
        <begin position="1"/>
        <end position="18"/>
    </location>
</feature>
<dbReference type="Pfam" id="PF03562">
    <property type="entry name" value="MltA"/>
    <property type="match status" value="2"/>
</dbReference>
<dbReference type="InterPro" id="IPR036908">
    <property type="entry name" value="RlpA-like_sf"/>
</dbReference>
<dbReference type="Proteomes" id="UP000054596">
    <property type="component" value="Unassembled WGS sequence"/>
</dbReference>
<dbReference type="RefSeq" id="WP_086969441.1">
    <property type="nucleotide sequence ID" value="NZ_FCOJ02000024.1"/>
</dbReference>
<dbReference type="InterPro" id="IPR010611">
    <property type="entry name" value="3D_dom"/>
</dbReference>
<keyword evidence="4" id="KW-0961">Cell wall biogenesis/degradation</keyword>
<evidence type="ECO:0000256" key="2">
    <source>
        <dbReference type="ARBA" id="ARBA00012587"/>
    </source>
</evidence>
<dbReference type="GO" id="GO:0008933">
    <property type="term" value="F:peptidoglycan lytic transglycosylase activity"/>
    <property type="evidence" value="ECO:0007669"/>
    <property type="project" value="TreeGrafter"/>
</dbReference>
<dbReference type="EMBL" id="FCOJ02000024">
    <property type="protein sequence ID" value="SAK65413.1"/>
    <property type="molecule type" value="Genomic_DNA"/>
</dbReference>
<proteinExistence type="predicted"/>
<feature type="domain" description="Lytic transglycosylase MltA" evidence="7">
    <location>
        <begin position="197"/>
        <end position="487"/>
    </location>
</feature>
<comment type="caution">
    <text evidence="8">The sequence shown here is derived from an EMBL/GenBank/DDBJ whole genome shotgun (WGS) entry which is preliminary data.</text>
</comment>
<evidence type="ECO:0000256" key="1">
    <source>
        <dbReference type="ARBA" id="ARBA00001420"/>
    </source>
</evidence>
<keyword evidence="9" id="KW-1185">Reference proteome</keyword>
<comment type="catalytic activity">
    <reaction evidence="1">
        <text>Exolytic cleavage of the (1-&gt;4)-beta-glycosidic linkage between N-acetylmuramic acid (MurNAc) and N-acetylglucosamine (GlcNAc) residues in peptidoglycan, from either the reducing or the non-reducing ends of the peptidoglycan chains, with concomitant formation of a 1,6-anhydrobond in the MurNAc residue.</text>
        <dbReference type="EC" id="4.2.2.n1"/>
    </reaction>
</comment>
<dbReference type="Gene3D" id="2.40.40.10">
    <property type="entry name" value="RlpA-like domain"/>
    <property type="match status" value="2"/>
</dbReference>
<feature type="compositionally biased region" description="Low complexity" evidence="6">
    <location>
        <begin position="428"/>
        <end position="447"/>
    </location>
</feature>
<dbReference type="OrthoDB" id="9783686at2"/>
<dbReference type="GO" id="GO:0071555">
    <property type="term" value="P:cell wall organization"/>
    <property type="evidence" value="ECO:0007669"/>
    <property type="project" value="UniProtKB-KW"/>
</dbReference>
<dbReference type="EC" id="4.2.2.n1" evidence="2"/>
<dbReference type="GO" id="GO:0009254">
    <property type="term" value="P:peptidoglycan turnover"/>
    <property type="evidence" value="ECO:0007669"/>
    <property type="project" value="InterPro"/>
</dbReference>
<accession>A0A158B5T4</accession>
<evidence type="ECO:0000256" key="6">
    <source>
        <dbReference type="SAM" id="MobiDB-lite"/>
    </source>
</evidence>
<feature type="region of interest" description="Disordered" evidence="6">
    <location>
        <begin position="369"/>
        <end position="461"/>
    </location>
</feature>
<dbReference type="InterPro" id="IPR005300">
    <property type="entry name" value="MltA_B"/>
</dbReference>
<dbReference type="GO" id="GO:0004553">
    <property type="term" value="F:hydrolase activity, hydrolyzing O-glycosyl compounds"/>
    <property type="evidence" value="ECO:0007669"/>
    <property type="project" value="InterPro"/>
</dbReference>
<evidence type="ECO:0000256" key="3">
    <source>
        <dbReference type="ARBA" id="ARBA00023239"/>
    </source>
</evidence>
<organism evidence="8 9">
    <name type="scientific">Caballeronia glebae</name>
    <dbReference type="NCBI Taxonomy" id="1777143"/>
    <lineage>
        <taxon>Bacteria</taxon>
        <taxon>Pseudomonadati</taxon>
        <taxon>Pseudomonadota</taxon>
        <taxon>Betaproteobacteria</taxon>
        <taxon>Burkholderiales</taxon>
        <taxon>Burkholderiaceae</taxon>
        <taxon>Caballeronia</taxon>
    </lineage>
</organism>